<organism evidence="1 2">
    <name type="scientific">Candidatus Schekmanbacteria bacterium RBG_16_38_10</name>
    <dbReference type="NCBI Taxonomy" id="1817879"/>
    <lineage>
        <taxon>Bacteria</taxon>
        <taxon>Candidatus Schekmaniibacteriota</taxon>
    </lineage>
</organism>
<evidence type="ECO:0000313" key="2">
    <source>
        <dbReference type="Proteomes" id="UP000178797"/>
    </source>
</evidence>
<sequence>MHFIFVDELPAGVGGKYAHYNHQRVAGRKWEYCDVRKYIGQHQEQWLSEVELWHSELSKIVLGYTKWWWLMPASRLIAWHPPHLKPLFFTIALIEYCEKFNYDELYLVECPVEVYSYLKELKPDYGISFSQLAAKRKRYKLKTFLGQLTNLKKLIILALRCLQKSNNLSTNYKAKLVVYSHALDSQTMLDKGDHFFGRMFDEISGIDRKDILWLYFTESRKEKIAVEQHMCSAGHKAVFLYELITLTDFIRIVLTSISLAYNLRSVKNKLPLLKIDNYQSRIFSKIFAGELLQGVLPIIELAVYYAVKRSLKCTDASALIYPYEEKGLERALVYACRNSNRNVNTIGFAHAVYNKGHLYLRRHDSLINSPKPESVAATGPSMRDWLINWAMVRPEQVTVVGSPRSHKQLPLRGNFENHRNCLRVLVIIGQGYEINILANYLEEAIDLFADCDVVIRRYPYGWEAQQDEGISRLKKLINNVRVETGSMLEQLSWSDVVIYSSTSAGLEAMLSGRLAIYVELHDFLILDPMTGKGDSSKIFRCSTPVELKTTLQYIRNVNSQDYLMAVQRQHEFASQVYAPVDVESLSQLIAK</sequence>
<reference evidence="1 2" key="1">
    <citation type="journal article" date="2016" name="Nat. Commun.">
        <title>Thousands of microbial genomes shed light on interconnected biogeochemical processes in an aquifer system.</title>
        <authorList>
            <person name="Anantharaman K."/>
            <person name="Brown C.T."/>
            <person name="Hug L.A."/>
            <person name="Sharon I."/>
            <person name="Castelle C.J."/>
            <person name="Probst A.J."/>
            <person name="Thomas B.C."/>
            <person name="Singh A."/>
            <person name="Wilkins M.J."/>
            <person name="Karaoz U."/>
            <person name="Brodie E.L."/>
            <person name="Williams K.H."/>
            <person name="Hubbard S.S."/>
            <person name="Banfield J.F."/>
        </authorList>
    </citation>
    <scope>NUCLEOTIDE SEQUENCE [LARGE SCALE GENOMIC DNA]</scope>
</reference>
<dbReference type="Proteomes" id="UP000178797">
    <property type="component" value="Unassembled WGS sequence"/>
</dbReference>
<protein>
    <submittedName>
        <fullName evidence="1">Uncharacterized protein</fullName>
    </submittedName>
</protein>
<dbReference type="SUPFAM" id="SSF53756">
    <property type="entry name" value="UDP-Glycosyltransferase/glycogen phosphorylase"/>
    <property type="match status" value="1"/>
</dbReference>
<accession>A0A1F7RP53</accession>
<dbReference type="EMBL" id="MGDE01000247">
    <property type="protein sequence ID" value="OGL42938.1"/>
    <property type="molecule type" value="Genomic_DNA"/>
</dbReference>
<name>A0A1F7RP53_9BACT</name>
<gene>
    <name evidence="1" type="ORF">A2W05_10530</name>
</gene>
<dbReference type="AlphaFoldDB" id="A0A1F7RP53"/>
<evidence type="ECO:0000313" key="1">
    <source>
        <dbReference type="EMBL" id="OGL42938.1"/>
    </source>
</evidence>
<proteinExistence type="predicted"/>
<comment type="caution">
    <text evidence="1">The sequence shown here is derived from an EMBL/GenBank/DDBJ whole genome shotgun (WGS) entry which is preliminary data.</text>
</comment>